<reference evidence="2 3" key="1">
    <citation type="journal article" date="2015" name="Genome Announc.">
        <title>Draft Genome Sequence of the Thermophile Thermus filiformis ATCC 43280, Producer of Carotenoid-(Di)glucoside-Branched Fatty Acid (Di)esters and Source of Hyperthermostable Enzymes of Biotechnological Interest.</title>
        <authorList>
            <person name="Mandelli F."/>
            <person name="Oliveira Ramires B."/>
            <person name="Couger M.B."/>
            <person name="Paixao D.A."/>
            <person name="Camilo C.M."/>
            <person name="Polikarpov I."/>
            <person name="Prade R."/>
            <person name="Riano-Pachon D.M."/>
            <person name="Squina F.M."/>
        </authorList>
    </citation>
    <scope>NUCLEOTIDE SEQUENCE [LARGE SCALE GENOMIC DNA]</scope>
    <source>
        <strain evidence="2 3">ATCC 43280</strain>
    </source>
</reference>
<dbReference type="OrthoDB" id="9805628at2"/>
<evidence type="ECO:0000256" key="1">
    <source>
        <dbReference type="ARBA" id="ARBA00009320"/>
    </source>
</evidence>
<proteinExistence type="inferred from homology"/>
<accession>A0A0A2WSM9</accession>
<keyword evidence="3" id="KW-1185">Reference proteome</keyword>
<organism evidence="2 3">
    <name type="scientific">Thermus filiformis</name>
    <dbReference type="NCBI Taxonomy" id="276"/>
    <lineage>
        <taxon>Bacteria</taxon>
        <taxon>Thermotogati</taxon>
        <taxon>Deinococcota</taxon>
        <taxon>Deinococci</taxon>
        <taxon>Thermales</taxon>
        <taxon>Thermaceae</taxon>
        <taxon>Thermus</taxon>
    </lineage>
</organism>
<gene>
    <name evidence="2" type="ORF">THFILI_06790</name>
</gene>
<dbReference type="InterPro" id="IPR043131">
    <property type="entry name" value="BCAT-like_N"/>
</dbReference>
<dbReference type="InterPro" id="IPR043132">
    <property type="entry name" value="BCAT-like_C"/>
</dbReference>
<evidence type="ECO:0000313" key="2">
    <source>
        <dbReference type="EMBL" id="KGQ21752.1"/>
    </source>
</evidence>
<dbReference type="PATRIC" id="fig|276.5.peg.1438"/>
<keyword evidence="2" id="KW-0456">Lyase</keyword>
<dbReference type="STRING" id="276.THFILI_06790"/>
<dbReference type="Proteomes" id="UP000030364">
    <property type="component" value="Unassembled WGS sequence"/>
</dbReference>
<dbReference type="GO" id="GO:0016829">
    <property type="term" value="F:lyase activity"/>
    <property type="evidence" value="ECO:0007669"/>
    <property type="project" value="UniProtKB-KW"/>
</dbReference>
<dbReference type="SUPFAM" id="SSF56752">
    <property type="entry name" value="D-aminoacid aminotransferase-like PLP-dependent enzymes"/>
    <property type="match status" value="1"/>
</dbReference>
<dbReference type="Gene3D" id="3.20.10.10">
    <property type="entry name" value="D-amino Acid Aminotransferase, subunit A, domain 2"/>
    <property type="match status" value="1"/>
</dbReference>
<dbReference type="PANTHER" id="PTHR42743:SF11">
    <property type="entry name" value="AMINODEOXYCHORISMATE LYASE"/>
    <property type="match status" value="1"/>
</dbReference>
<dbReference type="PANTHER" id="PTHR42743">
    <property type="entry name" value="AMINO-ACID AMINOTRANSFERASE"/>
    <property type="match status" value="1"/>
</dbReference>
<dbReference type="EMBL" id="JPSL02000039">
    <property type="protein sequence ID" value="KGQ21752.1"/>
    <property type="molecule type" value="Genomic_DNA"/>
</dbReference>
<dbReference type="Gene3D" id="3.30.470.10">
    <property type="match status" value="1"/>
</dbReference>
<dbReference type="Pfam" id="PF01063">
    <property type="entry name" value="Aminotran_4"/>
    <property type="match status" value="1"/>
</dbReference>
<comment type="caution">
    <text evidence="2">The sequence shown here is derived from an EMBL/GenBank/DDBJ whole genome shotgun (WGS) entry which is preliminary data.</text>
</comment>
<dbReference type="InterPro" id="IPR050571">
    <property type="entry name" value="Class-IV_PLP-Dep_Aminotrnsfr"/>
</dbReference>
<evidence type="ECO:0000313" key="3">
    <source>
        <dbReference type="Proteomes" id="UP000030364"/>
    </source>
</evidence>
<protein>
    <submittedName>
        <fullName evidence="2">4-amino-4-deoxychorismate lyase</fullName>
    </submittedName>
</protein>
<sequence>MGEPFEGPASGFFLGFSVFTTVRLEPHPLWLPEHLDRLRAHAEALGLAYPGHRAFERDLERLQGPLLVRLMVGEGGYLTEARPFRPPPASAYREGVRVWPSRHRTHPLLGRYKTGAYLPYLLAQREAQREGAFEALLQDPYGFLVDGSRTSPLFYREGVFYLPEGGLEGITRRKVLERAQREGFKVVRRRMRRGEGLLLLAGTGVGLLPAGPPPPELWPLVLEFRPRYTGE</sequence>
<name>A0A0A2WSM9_THEFI</name>
<dbReference type="AlphaFoldDB" id="A0A0A2WSM9"/>
<dbReference type="GO" id="GO:0046394">
    <property type="term" value="P:carboxylic acid biosynthetic process"/>
    <property type="evidence" value="ECO:0007669"/>
    <property type="project" value="UniProtKB-ARBA"/>
</dbReference>
<comment type="similarity">
    <text evidence="1">Belongs to the class-IV pyridoxal-phosphate-dependent aminotransferase family.</text>
</comment>
<dbReference type="InterPro" id="IPR036038">
    <property type="entry name" value="Aminotransferase-like"/>
</dbReference>
<dbReference type="InterPro" id="IPR001544">
    <property type="entry name" value="Aminotrans_IV"/>
</dbReference>